<keyword evidence="8" id="KW-0902">Two-component regulatory system</keyword>
<dbReference type="CDD" id="cd16917">
    <property type="entry name" value="HATPase_UhpB-NarQ-NarX-like"/>
    <property type="match status" value="1"/>
</dbReference>
<dbReference type="GO" id="GO:0016301">
    <property type="term" value="F:kinase activity"/>
    <property type="evidence" value="ECO:0007669"/>
    <property type="project" value="UniProtKB-KW"/>
</dbReference>
<keyword evidence="14" id="KW-1185">Reference proteome</keyword>
<dbReference type="InterPro" id="IPR036890">
    <property type="entry name" value="HATPase_C_sf"/>
</dbReference>
<comment type="caution">
    <text evidence="13">The sequence shown here is derived from an EMBL/GenBank/DDBJ whole genome shotgun (WGS) entry which is preliminary data.</text>
</comment>
<evidence type="ECO:0000256" key="5">
    <source>
        <dbReference type="ARBA" id="ARBA00022741"/>
    </source>
</evidence>
<dbReference type="InterPro" id="IPR050482">
    <property type="entry name" value="Sensor_HK_TwoCompSys"/>
</dbReference>
<dbReference type="Gene3D" id="3.30.565.10">
    <property type="entry name" value="Histidine kinase-like ATPase, C-terminal domain"/>
    <property type="match status" value="1"/>
</dbReference>
<dbReference type="Proteomes" id="UP001589890">
    <property type="component" value="Unassembled WGS sequence"/>
</dbReference>
<keyword evidence="4" id="KW-0808">Transferase</keyword>
<feature type="transmembrane region" description="Helical" evidence="10">
    <location>
        <begin position="55"/>
        <end position="72"/>
    </location>
</feature>
<feature type="domain" description="Signal transduction histidine kinase subgroup 3 dimerisation and phosphoacceptor" evidence="12">
    <location>
        <begin position="189"/>
        <end position="254"/>
    </location>
</feature>
<feature type="transmembrane region" description="Helical" evidence="10">
    <location>
        <begin position="103"/>
        <end position="122"/>
    </location>
</feature>
<gene>
    <name evidence="13" type="ORF">ACFFGN_16545</name>
</gene>
<keyword evidence="10" id="KW-0472">Membrane</keyword>
<evidence type="ECO:0000256" key="8">
    <source>
        <dbReference type="ARBA" id="ARBA00023012"/>
    </source>
</evidence>
<evidence type="ECO:0000256" key="9">
    <source>
        <dbReference type="SAM" id="MobiDB-lite"/>
    </source>
</evidence>
<dbReference type="PANTHER" id="PTHR24421:SF10">
    <property type="entry name" value="NITRATE_NITRITE SENSOR PROTEIN NARQ"/>
    <property type="match status" value="1"/>
</dbReference>
<keyword evidence="6 13" id="KW-0418">Kinase</keyword>
<dbReference type="InterPro" id="IPR003594">
    <property type="entry name" value="HATPase_dom"/>
</dbReference>
<evidence type="ECO:0000256" key="1">
    <source>
        <dbReference type="ARBA" id="ARBA00000085"/>
    </source>
</evidence>
<dbReference type="PANTHER" id="PTHR24421">
    <property type="entry name" value="NITRATE/NITRITE SENSOR PROTEIN NARX-RELATED"/>
    <property type="match status" value="1"/>
</dbReference>
<evidence type="ECO:0000313" key="13">
    <source>
        <dbReference type="EMBL" id="MFC0625688.1"/>
    </source>
</evidence>
<evidence type="ECO:0000256" key="7">
    <source>
        <dbReference type="ARBA" id="ARBA00022840"/>
    </source>
</evidence>
<feature type="domain" description="Histidine kinase/HSP90-like ATPase" evidence="11">
    <location>
        <begin position="296"/>
        <end position="386"/>
    </location>
</feature>
<organism evidence="13 14">
    <name type="scientific">Kribbella deserti</name>
    <dbReference type="NCBI Taxonomy" id="1926257"/>
    <lineage>
        <taxon>Bacteria</taxon>
        <taxon>Bacillati</taxon>
        <taxon>Actinomycetota</taxon>
        <taxon>Actinomycetes</taxon>
        <taxon>Propionibacteriales</taxon>
        <taxon>Kribbellaceae</taxon>
        <taxon>Kribbella</taxon>
    </lineage>
</organism>
<feature type="transmembrane region" description="Helical" evidence="10">
    <location>
        <begin position="418"/>
        <end position="442"/>
    </location>
</feature>
<reference evidence="13 14" key="1">
    <citation type="submission" date="2024-09" db="EMBL/GenBank/DDBJ databases">
        <authorList>
            <person name="Sun Q."/>
            <person name="Mori K."/>
        </authorList>
    </citation>
    <scope>NUCLEOTIDE SEQUENCE [LARGE SCALE GENOMIC DNA]</scope>
    <source>
        <strain evidence="13 14">CGMCC 1.15906</strain>
    </source>
</reference>
<name>A0ABV6QM63_9ACTN</name>
<proteinExistence type="predicted"/>
<dbReference type="SUPFAM" id="SSF55874">
    <property type="entry name" value="ATPase domain of HSP90 chaperone/DNA topoisomerase II/histidine kinase"/>
    <property type="match status" value="1"/>
</dbReference>
<evidence type="ECO:0000313" key="14">
    <source>
        <dbReference type="Proteomes" id="UP001589890"/>
    </source>
</evidence>
<protein>
    <recommendedName>
        <fullName evidence="2">histidine kinase</fullName>
        <ecNumber evidence="2">2.7.13.3</ecNumber>
    </recommendedName>
</protein>
<feature type="region of interest" description="Disordered" evidence="9">
    <location>
        <begin position="389"/>
        <end position="408"/>
    </location>
</feature>
<keyword evidence="3" id="KW-0597">Phosphoprotein</keyword>
<keyword evidence="10" id="KW-0812">Transmembrane</keyword>
<evidence type="ECO:0000256" key="10">
    <source>
        <dbReference type="SAM" id="Phobius"/>
    </source>
</evidence>
<dbReference type="EMBL" id="JBHLTC010000018">
    <property type="protein sequence ID" value="MFC0625688.1"/>
    <property type="molecule type" value="Genomic_DNA"/>
</dbReference>
<feature type="transmembrane region" description="Helical" evidence="10">
    <location>
        <begin position="34"/>
        <end position="50"/>
    </location>
</feature>
<evidence type="ECO:0000256" key="3">
    <source>
        <dbReference type="ARBA" id="ARBA00022553"/>
    </source>
</evidence>
<evidence type="ECO:0000256" key="2">
    <source>
        <dbReference type="ARBA" id="ARBA00012438"/>
    </source>
</evidence>
<keyword evidence="5" id="KW-0547">Nucleotide-binding</keyword>
<dbReference type="InterPro" id="IPR011712">
    <property type="entry name" value="Sig_transdc_His_kin_sub3_dim/P"/>
</dbReference>
<dbReference type="Pfam" id="PF02518">
    <property type="entry name" value="HATPase_c"/>
    <property type="match status" value="1"/>
</dbReference>
<accession>A0ABV6QM63</accession>
<sequence length="534" mass="57521">MNRTRVRSLFRDLSLWLVVGGMVVLESIVRGEPWFMTVAAAVALAAAVVLRMRYPLLALSLPSGLMLGWLVVTLGSSSGVPIAYLPAISALAFLAGRRSARGWVFAVLALGASVIFLVASLLGRRDQTGAETVLNWFLLCLLILLFVVLPWFIGQYRAQSVLLVSAGWERAERIEREQRMRLEEARLRERSRIAEDMHDSVGHELSLIALRAAALEVDGELPERYRAAASELRQAAATATERLGEIIGVLREADESAPTTPAHESIAELIERAAASGLPVRLIEEGRVEPPPMVDRAAHRVVQEALTNAAKHAPGATVTVSVGRDDDQLVVRIVNGAPTQPLPAEVVSGGHGLAGLAERVRLVGGTLRTASRLDGGFEVVARMPLTGQPIVAEPGEPEPESESATELESVRRRARRGLVTAIVAPLALGGVVGLIALGYYLVIGYSSILPPQAYDQLKIGQTRAELDQVLPPMKMLDPPRNRKDQPAGADCEFYRPGGPFTTTYAYRLCFSGGRLISKTSLQTGSVEPTNEGTP</sequence>
<feature type="transmembrane region" description="Helical" evidence="10">
    <location>
        <begin position="9"/>
        <end position="28"/>
    </location>
</feature>
<dbReference type="EC" id="2.7.13.3" evidence="2"/>
<evidence type="ECO:0000256" key="4">
    <source>
        <dbReference type="ARBA" id="ARBA00022679"/>
    </source>
</evidence>
<evidence type="ECO:0000256" key="6">
    <source>
        <dbReference type="ARBA" id="ARBA00022777"/>
    </source>
</evidence>
<evidence type="ECO:0000259" key="12">
    <source>
        <dbReference type="Pfam" id="PF07730"/>
    </source>
</evidence>
<feature type="compositionally biased region" description="Acidic residues" evidence="9">
    <location>
        <begin position="395"/>
        <end position="405"/>
    </location>
</feature>
<evidence type="ECO:0000259" key="11">
    <source>
        <dbReference type="Pfam" id="PF02518"/>
    </source>
</evidence>
<keyword evidence="7" id="KW-0067">ATP-binding</keyword>
<dbReference type="RefSeq" id="WP_380048356.1">
    <property type="nucleotide sequence ID" value="NZ_JBHLTC010000018.1"/>
</dbReference>
<dbReference type="Pfam" id="PF07730">
    <property type="entry name" value="HisKA_3"/>
    <property type="match status" value="1"/>
</dbReference>
<keyword evidence="10" id="KW-1133">Transmembrane helix</keyword>
<comment type="catalytic activity">
    <reaction evidence="1">
        <text>ATP + protein L-histidine = ADP + protein N-phospho-L-histidine.</text>
        <dbReference type="EC" id="2.7.13.3"/>
    </reaction>
</comment>
<feature type="transmembrane region" description="Helical" evidence="10">
    <location>
        <begin position="78"/>
        <end position="96"/>
    </location>
</feature>
<dbReference type="Gene3D" id="1.20.5.1930">
    <property type="match status" value="1"/>
</dbReference>
<feature type="transmembrane region" description="Helical" evidence="10">
    <location>
        <begin position="134"/>
        <end position="153"/>
    </location>
</feature>